<dbReference type="eggNOG" id="COG0425">
    <property type="taxonomic scope" value="Bacteria"/>
</dbReference>
<reference evidence="2 3" key="2">
    <citation type="journal article" date="2012" name="Int. J. Syst. Evol. Microbiol.">
        <title>Magnetococcus marinus gen. nov., sp. nov., a marine, magnetotactic bacterium that represents a novel lineage (Magnetococcaceae fam. nov.; Magnetococcales ord. nov.) at the base of the Alphaproteobacteria.</title>
        <authorList>
            <person name="Bazylinski D.A."/>
            <person name="Williams T.J."/>
            <person name="Lefevre C.T."/>
            <person name="Berg R.J."/>
            <person name="Zhang C.L."/>
            <person name="Bowser S.S."/>
            <person name="Dean A.J."/>
            <person name="Beveridge T.J."/>
        </authorList>
    </citation>
    <scope>NUCLEOTIDE SEQUENCE [LARGE SCALE GENOMIC DNA]</scope>
    <source>
        <strain evidence="3">ATCC BAA-1437 / JCM 17883 / MC-1</strain>
    </source>
</reference>
<sequence length="77" mass="8598">MSTATLDISQDQCPITFVKVKLHLEQMQPGEPLLILLREGEPLLNVPRSLLEEGYLVTPPQATEQPGVYCIVTRKPL</sequence>
<proteinExistence type="predicted"/>
<dbReference type="EMBL" id="CP000471">
    <property type="protein sequence ID" value="ABK45899.1"/>
    <property type="molecule type" value="Genomic_DNA"/>
</dbReference>
<dbReference type="KEGG" id="mgm:Mmc1_3413"/>
<reference evidence="3" key="1">
    <citation type="journal article" date="2009" name="Appl. Environ. Microbiol.">
        <title>Complete genome sequence of the chemolithoautotrophic marine magnetotactic coccus strain MC-1.</title>
        <authorList>
            <person name="Schubbe S."/>
            <person name="Williams T.J."/>
            <person name="Xie G."/>
            <person name="Kiss H.E."/>
            <person name="Brettin T.S."/>
            <person name="Martinez D."/>
            <person name="Ross C.A."/>
            <person name="Schuler D."/>
            <person name="Cox B.L."/>
            <person name="Nealson K.H."/>
            <person name="Bazylinski D.A."/>
        </authorList>
    </citation>
    <scope>NUCLEOTIDE SEQUENCE [LARGE SCALE GENOMIC DNA]</scope>
    <source>
        <strain evidence="3">ATCC BAA-1437 / JCM 17883 / MC-1</strain>
    </source>
</reference>
<feature type="domain" description="UPF0033" evidence="1">
    <location>
        <begin position="5"/>
        <end position="75"/>
    </location>
</feature>
<dbReference type="SUPFAM" id="SSF64307">
    <property type="entry name" value="SirA-like"/>
    <property type="match status" value="1"/>
</dbReference>
<dbReference type="Proteomes" id="UP000002586">
    <property type="component" value="Chromosome"/>
</dbReference>
<dbReference type="OrthoDB" id="9794210at2"/>
<accession>A0LD56</accession>
<dbReference type="InterPro" id="IPR001455">
    <property type="entry name" value="TusA-like"/>
</dbReference>
<evidence type="ECO:0000259" key="1">
    <source>
        <dbReference type="Pfam" id="PF01206"/>
    </source>
</evidence>
<dbReference type="InterPro" id="IPR036868">
    <property type="entry name" value="TusA-like_sf"/>
</dbReference>
<gene>
    <name evidence="2" type="ordered locus">Mmc1_3413</name>
</gene>
<dbReference type="RefSeq" id="WP_011714956.1">
    <property type="nucleotide sequence ID" value="NC_008576.1"/>
</dbReference>
<protein>
    <recommendedName>
        <fullName evidence="1">UPF0033 domain-containing protein</fullName>
    </recommendedName>
</protein>
<organism evidence="2 3">
    <name type="scientific">Magnetococcus marinus (strain ATCC BAA-1437 / JCM 17883 / MC-1)</name>
    <dbReference type="NCBI Taxonomy" id="156889"/>
    <lineage>
        <taxon>Bacteria</taxon>
        <taxon>Pseudomonadati</taxon>
        <taxon>Pseudomonadota</taxon>
        <taxon>Magnetococcia</taxon>
        <taxon>Magnetococcales</taxon>
        <taxon>Magnetococcaceae</taxon>
        <taxon>Magnetococcus</taxon>
    </lineage>
</organism>
<dbReference type="Gene3D" id="3.30.110.40">
    <property type="entry name" value="TusA-like domain"/>
    <property type="match status" value="1"/>
</dbReference>
<dbReference type="CDD" id="cd00291">
    <property type="entry name" value="SirA_YedF_YeeD"/>
    <property type="match status" value="1"/>
</dbReference>
<evidence type="ECO:0000313" key="2">
    <source>
        <dbReference type="EMBL" id="ABK45899.1"/>
    </source>
</evidence>
<keyword evidence="3" id="KW-1185">Reference proteome</keyword>
<dbReference type="AlphaFoldDB" id="A0LD56"/>
<dbReference type="Pfam" id="PF01206">
    <property type="entry name" value="TusA"/>
    <property type="match status" value="1"/>
</dbReference>
<name>A0LD56_MAGMM</name>
<evidence type="ECO:0000313" key="3">
    <source>
        <dbReference type="Proteomes" id="UP000002586"/>
    </source>
</evidence>
<dbReference type="HOGENOM" id="CLU_165255_2_1_5"/>
<dbReference type="STRING" id="156889.Mmc1_3413"/>